<dbReference type="AlphaFoldDB" id="A0AA40EN58"/>
<evidence type="ECO:0000313" key="1">
    <source>
        <dbReference type="EMBL" id="KAK0742376.1"/>
    </source>
</evidence>
<dbReference type="Proteomes" id="UP001172159">
    <property type="component" value="Unassembled WGS sequence"/>
</dbReference>
<organism evidence="1 2">
    <name type="scientific">Apiosordaria backusii</name>
    <dbReference type="NCBI Taxonomy" id="314023"/>
    <lineage>
        <taxon>Eukaryota</taxon>
        <taxon>Fungi</taxon>
        <taxon>Dikarya</taxon>
        <taxon>Ascomycota</taxon>
        <taxon>Pezizomycotina</taxon>
        <taxon>Sordariomycetes</taxon>
        <taxon>Sordariomycetidae</taxon>
        <taxon>Sordariales</taxon>
        <taxon>Lasiosphaeriaceae</taxon>
        <taxon>Apiosordaria</taxon>
    </lineage>
</organism>
<accession>A0AA40EN58</accession>
<keyword evidence="2" id="KW-1185">Reference proteome</keyword>
<name>A0AA40EN58_9PEZI</name>
<reference evidence="1" key="1">
    <citation type="submission" date="2023-06" db="EMBL/GenBank/DDBJ databases">
        <title>Genome-scale phylogeny and comparative genomics of the fungal order Sordariales.</title>
        <authorList>
            <consortium name="Lawrence Berkeley National Laboratory"/>
            <person name="Hensen N."/>
            <person name="Bonometti L."/>
            <person name="Westerberg I."/>
            <person name="Brannstrom I.O."/>
            <person name="Guillou S."/>
            <person name="Cros-Aarteil S."/>
            <person name="Calhoun S."/>
            <person name="Haridas S."/>
            <person name="Kuo A."/>
            <person name="Mondo S."/>
            <person name="Pangilinan J."/>
            <person name="Riley R."/>
            <person name="Labutti K."/>
            <person name="Andreopoulos B."/>
            <person name="Lipzen A."/>
            <person name="Chen C."/>
            <person name="Yanf M."/>
            <person name="Daum C."/>
            <person name="Ng V."/>
            <person name="Clum A."/>
            <person name="Steindorff A."/>
            <person name="Ohm R."/>
            <person name="Martin F."/>
            <person name="Silar P."/>
            <person name="Natvig D."/>
            <person name="Lalanne C."/>
            <person name="Gautier V."/>
            <person name="Ament-Velasquez S.L."/>
            <person name="Kruys A."/>
            <person name="Hutchinson M.I."/>
            <person name="Powell A.J."/>
            <person name="Barry K."/>
            <person name="Miller A.N."/>
            <person name="Grigoriev I.V."/>
            <person name="Debuchy R."/>
            <person name="Gladieux P."/>
            <person name="Thoren M.H."/>
            <person name="Johannesson H."/>
        </authorList>
    </citation>
    <scope>NUCLEOTIDE SEQUENCE</scope>
    <source>
        <strain evidence="1">CBS 540.89</strain>
    </source>
</reference>
<proteinExistence type="predicted"/>
<evidence type="ECO:0000313" key="2">
    <source>
        <dbReference type="Proteomes" id="UP001172159"/>
    </source>
</evidence>
<protein>
    <submittedName>
        <fullName evidence="1">Uncharacterized protein</fullName>
    </submittedName>
</protein>
<sequence>MAGRWANRLAVSVSVGVDVPASMSPEGRTREMSNVIQTKVGRSAKHVAKMPHAIERDTPWRTSLTRTSTWNLHRI</sequence>
<comment type="caution">
    <text evidence="1">The sequence shown here is derived from an EMBL/GenBank/DDBJ whole genome shotgun (WGS) entry which is preliminary data.</text>
</comment>
<gene>
    <name evidence="1" type="ORF">B0T21DRAFT_361235</name>
</gene>
<dbReference type="EMBL" id="JAUKTV010000003">
    <property type="protein sequence ID" value="KAK0742376.1"/>
    <property type="molecule type" value="Genomic_DNA"/>
</dbReference>